<dbReference type="AlphaFoldDB" id="A0A6A4VD99"/>
<reference evidence="2 3" key="1">
    <citation type="submission" date="2019-07" db="EMBL/GenBank/DDBJ databases">
        <title>Draft genome assembly of a fouling barnacle, Amphibalanus amphitrite (Darwin, 1854): The first reference genome for Thecostraca.</title>
        <authorList>
            <person name="Kim W."/>
        </authorList>
    </citation>
    <scope>NUCLEOTIDE SEQUENCE [LARGE SCALE GENOMIC DNA]</scope>
    <source>
        <strain evidence="2">SNU_AA5</strain>
        <tissue evidence="2">Soma without cirri and trophi</tissue>
    </source>
</reference>
<protein>
    <submittedName>
        <fullName evidence="2">Titin</fullName>
    </submittedName>
</protein>
<dbReference type="EMBL" id="VIIS01001866">
    <property type="protein sequence ID" value="KAF0291603.1"/>
    <property type="molecule type" value="Genomic_DNA"/>
</dbReference>
<feature type="compositionally biased region" description="Low complexity" evidence="1">
    <location>
        <begin position="428"/>
        <end position="438"/>
    </location>
</feature>
<accession>A0A6A4VD99</accession>
<feature type="compositionally biased region" description="Low complexity" evidence="1">
    <location>
        <begin position="664"/>
        <end position="676"/>
    </location>
</feature>
<feature type="region of interest" description="Disordered" evidence="1">
    <location>
        <begin position="423"/>
        <end position="494"/>
    </location>
</feature>
<evidence type="ECO:0000313" key="3">
    <source>
        <dbReference type="Proteomes" id="UP000440578"/>
    </source>
</evidence>
<name>A0A6A4VD99_AMPAM</name>
<feature type="compositionally biased region" description="Pro residues" evidence="1">
    <location>
        <begin position="699"/>
        <end position="709"/>
    </location>
</feature>
<comment type="caution">
    <text evidence="2">The sequence shown here is derived from an EMBL/GenBank/DDBJ whole genome shotgun (WGS) entry which is preliminary data.</text>
</comment>
<organism evidence="2 3">
    <name type="scientific">Amphibalanus amphitrite</name>
    <name type="common">Striped barnacle</name>
    <name type="synonym">Balanus amphitrite</name>
    <dbReference type="NCBI Taxonomy" id="1232801"/>
    <lineage>
        <taxon>Eukaryota</taxon>
        <taxon>Metazoa</taxon>
        <taxon>Ecdysozoa</taxon>
        <taxon>Arthropoda</taxon>
        <taxon>Crustacea</taxon>
        <taxon>Multicrustacea</taxon>
        <taxon>Cirripedia</taxon>
        <taxon>Thoracica</taxon>
        <taxon>Thoracicalcarea</taxon>
        <taxon>Balanomorpha</taxon>
        <taxon>Balanoidea</taxon>
        <taxon>Balanidae</taxon>
        <taxon>Amphibalaninae</taxon>
        <taxon>Amphibalanus</taxon>
    </lineage>
</organism>
<feature type="compositionally biased region" description="Low complexity" evidence="1">
    <location>
        <begin position="685"/>
        <end position="698"/>
    </location>
</feature>
<keyword evidence="3" id="KW-1185">Reference proteome</keyword>
<evidence type="ECO:0000256" key="1">
    <source>
        <dbReference type="SAM" id="MobiDB-lite"/>
    </source>
</evidence>
<gene>
    <name evidence="2" type="primary">Ttn_0</name>
    <name evidence="2" type="ORF">FJT64_010298</name>
</gene>
<evidence type="ECO:0000313" key="2">
    <source>
        <dbReference type="EMBL" id="KAF0291603.1"/>
    </source>
</evidence>
<feature type="region of interest" description="Disordered" evidence="1">
    <location>
        <begin position="664"/>
        <end position="733"/>
    </location>
</feature>
<sequence length="843" mass="92733">MTVLLQADVRSREKATLLREDDARLPGDVAPEAIRQSSIRLDGAENELFRHNIGEYSSRHRQHAMALRQIARLAGQPSDLDWRMVVTDLGRLNAVMRVVDQELSSRPANGDRFIKALAHFCTRVRENRWRLGCQRMADQFATLDDGLHLQHNKAHREARKESTTLSAEERRQIETICNAYLSSVLAEPPAVPTRELAVQFREILFITMSNLGGYRTGAILGSTCQEWGTAQFNEESQTWSWYTTASKTLGTYGAVLVVVTDLVMRALRLFNERLRPLIASTLPKNADSQRLLLAARTSTVKLEEALRRAAETVGGSAPRLVARFKNSVNRAFHNIAGRELREAGKFDHDPQTGAEVRAHSLARSERDYSAYGRRKRITGFVADFRQAFMGLSSTSAESADSAADPDTDVSSADVQEALLESFQSSGDQTPTEEQQQPRPRQPQPAGRLVPLPGPSHAPQRWVWEEASDESGSDALPPKPTVQSLTAQKPAAAVQQPVALQQTELHPPAQPLTAQQPPAAVQQPVALQQTELHPPAQPLTAQQPPAAVHQPVALQQTELHPPAQPLTAQQPSAVVQQPVALQQTELHPPAQPLTAQQPPAVVQQPVALQQTELHPPAQPLTAQQPPAAVQQPVALQQTELHPPAQPLTAQQPPAAVQQPVVLQQTGLQPSAAPQPAVQQPPPLQPPAASVQPLTMQQPPVQTPPLQPPAAPVQKQQPAQSTSSPNEGPLTLPDGPVLVREQATGVLVMESLGPIYQQVRREFGLAPGEEYRPPTGAAADSRFARWSPAEQAIMRWLNANERRLVSRTTGMPFRSVRALVLELRHFFNFRRTATQLVRRRKRERH</sequence>
<proteinExistence type="predicted"/>
<dbReference type="Proteomes" id="UP000440578">
    <property type="component" value="Unassembled WGS sequence"/>
</dbReference>